<dbReference type="STRING" id="570156.AOG27_16475"/>
<evidence type="ECO:0000313" key="2">
    <source>
        <dbReference type="EMBL" id="KPM82283.1"/>
    </source>
</evidence>
<feature type="signal peptide" evidence="1">
    <location>
        <begin position="1"/>
        <end position="21"/>
    </location>
</feature>
<protein>
    <recommendedName>
        <fullName evidence="4">Adhesin domain-containing protein</fullName>
    </recommendedName>
</protein>
<keyword evidence="1" id="KW-0732">Signal</keyword>
<dbReference type="RefSeq" id="WP_054554106.1">
    <property type="nucleotide sequence ID" value="NZ_LJTC01000012.1"/>
</dbReference>
<dbReference type="EMBL" id="LJTC01000012">
    <property type="protein sequence ID" value="KPM82283.1"/>
    <property type="molecule type" value="Genomic_DNA"/>
</dbReference>
<dbReference type="AlphaFoldDB" id="A0A0P7DXN4"/>
<dbReference type="Proteomes" id="UP000050378">
    <property type="component" value="Unassembled WGS sequence"/>
</dbReference>
<dbReference type="PATRIC" id="fig|570156.3.peg.1224"/>
<comment type="caution">
    <text evidence="2">The sequence shown here is derived from an EMBL/GenBank/DDBJ whole genome shotgun (WGS) entry which is preliminary data.</text>
</comment>
<accession>A0A0P7DXN4</accession>
<evidence type="ECO:0000313" key="3">
    <source>
        <dbReference type="Proteomes" id="UP000050378"/>
    </source>
</evidence>
<proteinExistence type="predicted"/>
<evidence type="ECO:0000256" key="1">
    <source>
        <dbReference type="SAM" id="SignalP"/>
    </source>
</evidence>
<evidence type="ECO:0008006" key="4">
    <source>
        <dbReference type="Google" id="ProtNLM"/>
    </source>
</evidence>
<name>A0A0P7DXN4_9GAMM</name>
<gene>
    <name evidence="2" type="ORF">AOG27_16475</name>
</gene>
<dbReference type="OrthoDB" id="5767486at2"/>
<sequence length="207" mass="22450">MKKLLCVAAIGLALTTTYAMAKDSRELNHNFAVNGASQLDIDFPVGSLEVESYDGSEVVVTVRIEPKNDNSWFSSDVDLSDIELSHSQSASSLSLKLDNDDIQQNWHVKMPKSMAIDVELGVGDIEINDASNSVEIELGVGAVRIDSALDDYRRIELDTGVGDTKIRGLKKEANTSRKVVSSHSSYRGNGLHDIDVEVGVGDIKVTN</sequence>
<feature type="chain" id="PRO_5006138133" description="Adhesin domain-containing protein" evidence="1">
    <location>
        <begin position="22"/>
        <end position="207"/>
    </location>
</feature>
<reference evidence="2 3" key="1">
    <citation type="submission" date="2015-09" db="EMBL/GenBank/DDBJ databases">
        <title>Draft Genome Sequence of Pseudoalteromonas lipolytica UCD-48B.</title>
        <authorList>
            <person name="Krusor M."/>
            <person name="Coil D.A."/>
            <person name="Lang J.M."/>
            <person name="Eisen J.A."/>
            <person name="Alexiev A."/>
        </authorList>
    </citation>
    <scope>NUCLEOTIDE SEQUENCE [LARGE SCALE GENOMIC DNA]</scope>
    <source>
        <strain evidence="2 3">UCD-48B</strain>
    </source>
</reference>
<organism evidence="2 3">
    <name type="scientific">Pseudoalteromonas lipolytica</name>
    <dbReference type="NCBI Taxonomy" id="570156"/>
    <lineage>
        <taxon>Bacteria</taxon>
        <taxon>Pseudomonadati</taxon>
        <taxon>Pseudomonadota</taxon>
        <taxon>Gammaproteobacteria</taxon>
        <taxon>Alteromonadales</taxon>
        <taxon>Pseudoalteromonadaceae</taxon>
        <taxon>Pseudoalteromonas</taxon>
    </lineage>
</organism>